<dbReference type="GO" id="GO:0005886">
    <property type="term" value="C:plasma membrane"/>
    <property type="evidence" value="ECO:0007669"/>
    <property type="project" value="TreeGrafter"/>
</dbReference>
<keyword evidence="6" id="KW-1185">Reference proteome</keyword>
<evidence type="ECO:0000313" key="5">
    <source>
        <dbReference type="EMBL" id="CAL1572914.1"/>
    </source>
</evidence>
<dbReference type="InterPro" id="IPR050650">
    <property type="entry name" value="Type-II_Cytokine-TF_Rcpt"/>
</dbReference>
<evidence type="ECO:0000256" key="2">
    <source>
        <dbReference type="SAM" id="Phobius"/>
    </source>
</evidence>
<sequence length="537" mass="58501">MDKSAHYKQLTLEQVFGGSKQRGSTADSGEGGSRQPKKAAKKCAPAATAHASAQPAPGRRGRVLARRDEDESSSEEFTEPDPDSSSEWLPSGSASSRESSPDAFTRASSRTTAREDCGSRKAATPRNPAVDRTASTSSSVTASVTSASSVGVKKRKVTKSKDGSWSRDDWRPKDQDLGVTLVPHRGLVPGRDMSVRGLYLPLLSLPLLALGLGLLVPPPHDVTVRAVNTNYCLVWNWTGPEGHEVSFTTQYIGKFKLNRPNDPKWWPACDGSPLMTCDLNPLKLHYLGIYCLRVRAAVGGVFSPWRHVEFTPGEDAAVGPPSRVTVSAAGAGLEVSVLEPQTNNNTSMKEHIPFLSFRYTFWEQQPQSVLASTHTGQQPQMFHVDSDKTVVVLENLKSWTVFCVKVKSRTTNPNRTSRYSPPHCLSTNGSLHWWQVALIFLSSLCVALLLGLGLVLGGFQANRVFKQSCLYKATPPDFLKEFQVSPEPLCPDFDSELKCDLLTLTSPQETCRNSVSDDSGVDSGVDSGRVLLTTQEL</sequence>
<feature type="compositionally biased region" description="Low complexity" evidence="1">
    <location>
        <begin position="42"/>
        <end position="57"/>
    </location>
</feature>
<dbReference type="EMBL" id="OZ035833">
    <property type="protein sequence ID" value="CAL1572914.1"/>
    <property type="molecule type" value="Genomic_DNA"/>
</dbReference>
<keyword evidence="2" id="KW-1133">Transmembrane helix</keyword>
<evidence type="ECO:0000256" key="1">
    <source>
        <dbReference type="SAM" id="MobiDB-lite"/>
    </source>
</evidence>
<evidence type="ECO:0000259" key="3">
    <source>
        <dbReference type="Pfam" id="PF01108"/>
    </source>
</evidence>
<dbReference type="AlphaFoldDB" id="A0AAV2JCK9"/>
<dbReference type="GO" id="GO:0004904">
    <property type="term" value="F:interferon receptor activity"/>
    <property type="evidence" value="ECO:0007669"/>
    <property type="project" value="TreeGrafter"/>
</dbReference>
<dbReference type="Proteomes" id="UP001497482">
    <property type="component" value="Chromosome 11"/>
</dbReference>
<dbReference type="PANTHER" id="PTHR20859:SF85">
    <property type="entry name" value="INTERFERON ALPHA_BETA RECEPTOR 1 ISOFORM X1"/>
    <property type="match status" value="1"/>
</dbReference>
<dbReference type="InterPro" id="IPR015373">
    <property type="entry name" value="Interferon/interleukin_rcp_dom"/>
</dbReference>
<dbReference type="Gene3D" id="2.60.40.10">
    <property type="entry name" value="Immunoglobulins"/>
    <property type="match status" value="2"/>
</dbReference>
<feature type="domain" description="Interferon/interleukin receptor" evidence="4">
    <location>
        <begin position="318"/>
        <end position="427"/>
    </location>
</feature>
<feature type="compositionally biased region" description="Acidic residues" evidence="1">
    <location>
        <begin position="70"/>
        <end position="84"/>
    </location>
</feature>
<accession>A0AAV2JCK9</accession>
<feature type="compositionally biased region" description="Low complexity" evidence="1">
    <location>
        <begin position="133"/>
        <end position="150"/>
    </location>
</feature>
<evidence type="ECO:0000259" key="4">
    <source>
        <dbReference type="Pfam" id="PF09294"/>
    </source>
</evidence>
<keyword evidence="2" id="KW-0472">Membrane</keyword>
<dbReference type="Pfam" id="PF01108">
    <property type="entry name" value="Tissue_fac"/>
    <property type="match status" value="1"/>
</dbReference>
<feature type="compositionally biased region" description="Basic and acidic residues" evidence="1">
    <location>
        <begin position="159"/>
        <end position="172"/>
    </location>
</feature>
<dbReference type="InterPro" id="IPR003961">
    <property type="entry name" value="FN3_dom"/>
</dbReference>
<feature type="region of interest" description="Disordered" evidence="1">
    <location>
        <begin position="1"/>
        <end position="172"/>
    </location>
</feature>
<keyword evidence="2" id="KW-0812">Transmembrane</keyword>
<dbReference type="SUPFAM" id="SSF49265">
    <property type="entry name" value="Fibronectin type III"/>
    <property type="match status" value="2"/>
</dbReference>
<feature type="compositionally biased region" description="Low complexity" evidence="1">
    <location>
        <begin position="85"/>
        <end position="98"/>
    </location>
</feature>
<name>A0AAV2JCK9_KNICA</name>
<protein>
    <submittedName>
        <fullName evidence="5">Uncharacterized protein</fullName>
    </submittedName>
</protein>
<feature type="domain" description="Fibronectin type-III" evidence="3">
    <location>
        <begin position="215"/>
        <end position="305"/>
    </location>
</feature>
<dbReference type="InterPro" id="IPR036116">
    <property type="entry name" value="FN3_sf"/>
</dbReference>
<dbReference type="InterPro" id="IPR013783">
    <property type="entry name" value="Ig-like_fold"/>
</dbReference>
<evidence type="ECO:0000313" key="6">
    <source>
        <dbReference type="Proteomes" id="UP001497482"/>
    </source>
</evidence>
<organism evidence="5 6">
    <name type="scientific">Knipowitschia caucasica</name>
    <name type="common">Caucasian dwarf goby</name>
    <name type="synonym">Pomatoschistus caucasicus</name>
    <dbReference type="NCBI Taxonomy" id="637954"/>
    <lineage>
        <taxon>Eukaryota</taxon>
        <taxon>Metazoa</taxon>
        <taxon>Chordata</taxon>
        <taxon>Craniata</taxon>
        <taxon>Vertebrata</taxon>
        <taxon>Euteleostomi</taxon>
        <taxon>Actinopterygii</taxon>
        <taxon>Neopterygii</taxon>
        <taxon>Teleostei</taxon>
        <taxon>Neoteleostei</taxon>
        <taxon>Acanthomorphata</taxon>
        <taxon>Gobiaria</taxon>
        <taxon>Gobiiformes</taxon>
        <taxon>Gobioidei</taxon>
        <taxon>Gobiidae</taxon>
        <taxon>Gobiinae</taxon>
        <taxon>Knipowitschia</taxon>
    </lineage>
</organism>
<dbReference type="PANTHER" id="PTHR20859">
    <property type="entry name" value="INTERFERON/INTERLEUKIN RECEPTOR"/>
    <property type="match status" value="1"/>
</dbReference>
<gene>
    <name evidence="5" type="ORF">KC01_LOCUS4908</name>
</gene>
<reference evidence="5 6" key="1">
    <citation type="submission" date="2024-04" db="EMBL/GenBank/DDBJ databases">
        <authorList>
            <person name="Waldvogel A.-M."/>
            <person name="Schoenle A."/>
        </authorList>
    </citation>
    <scope>NUCLEOTIDE SEQUENCE [LARGE SCALE GENOMIC DNA]</scope>
</reference>
<feature type="transmembrane region" description="Helical" evidence="2">
    <location>
        <begin position="433"/>
        <end position="456"/>
    </location>
</feature>
<proteinExistence type="predicted"/>
<dbReference type="Pfam" id="PF09294">
    <property type="entry name" value="Interfer-bind"/>
    <property type="match status" value="1"/>
</dbReference>